<keyword evidence="2" id="KW-0472">Membrane</keyword>
<comment type="caution">
    <text evidence="3">The sequence shown here is derived from an EMBL/GenBank/DDBJ whole genome shotgun (WGS) entry which is preliminary data.</text>
</comment>
<organism evidence="3 4">
    <name type="scientific">Actinomycetospora flava</name>
    <dbReference type="NCBI Taxonomy" id="3129232"/>
    <lineage>
        <taxon>Bacteria</taxon>
        <taxon>Bacillati</taxon>
        <taxon>Actinomycetota</taxon>
        <taxon>Actinomycetes</taxon>
        <taxon>Pseudonocardiales</taxon>
        <taxon>Pseudonocardiaceae</taxon>
        <taxon>Actinomycetospora</taxon>
    </lineage>
</organism>
<protein>
    <submittedName>
        <fullName evidence="3">Uncharacterized protein</fullName>
    </submittedName>
</protein>
<keyword evidence="2" id="KW-1133">Transmembrane helix</keyword>
<dbReference type="EMBL" id="JBBEGM010000009">
    <property type="protein sequence ID" value="MEJ2863711.1"/>
    <property type="molecule type" value="Genomic_DNA"/>
</dbReference>
<accession>A0ABU8M974</accession>
<evidence type="ECO:0000256" key="2">
    <source>
        <dbReference type="SAM" id="Phobius"/>
    </source>
</evidence>
<feature type="transmembrane region" description="Helical" evidence="2">
    <location>
        <begin position="20"/>
        <end position="41"/>
    </location>
</feature>
<keyword evidence="2" id="KW-0812">Transmembrane</keyword>
<keyword evidence="4" id="KW-1185">Reference proteome</keyword>
<dbReference type="Proteomes" id="UP001369736">
    <property type="component" value="Unassembled WGS sequence"/>
</dbReference>
<feature type="compositionally biased region" description="Low complexity" evidence="1">
    <location>
        <begin position="48"/>
        <end position="60"/>
    </location>
</feature>
<feature type="region of interest" description="Disordered" evidence="1">
    <location>
        <begin position="48"/>
        <end position="67"/>
    </location>
</feature>
<sequence>MDRTTRGPAHGRPRGRTVAVAHAVLTAVAIFVLALLLVTGVEVVLGHTLSGDDSGSTSLGIFLHGPE</sequence>
<proteinExistence type="predicted"/>
<dbReference type="RefSeq" id="WP_337705071.1">
    <property type="nucleotide sequence ID" value="NZ_JBBEGM010000009.1"/>
</dbReference>
<evidence type="ECO:0000313" key="3">
    <source>
        <dbReference type="EMBL" id="MEJ2863711.1"/>
    </source>
</evidence>
<evidence type="ECO:0000256" key="1">
    <source>
        <dbReference type="SAM" id="MobiDB-lite"/>
    </source>
</evidence>
<gene>
    <name evidence="3" type="ORF">WCD58_21300</name>
</gene>
<name>A0ABU8M974_9PSEU</name>
<evidence type="ECO:0000313" key="4">
    <source>
        <dbReference type="Proteomes" id="UP001369736"/>
    </source>
</evidence>
<reference evidence="3 4" key="1">
    <citation type="submission" date="2024-03" db="EMBL/GenBank/DDBJ databases">
        <title>Actinomycetospora sp. OC33-EN07, a novel actinomycete isolated from wild orchid (Aerides multiflora).</title>
        <authorList>
            <person name="Suriyachadkun C."/>
        </authorList>
    </citation>
    <scope>NUCLEOTIDE SEQUENCE [LARGE SCALE GENOMIC DNA]</scope>
    <source>
        <strain evidence="3 4">OC33-EN07</strain>
    </source>
</reference>